<sequence length="117" mass="13141">MDALLNPATGDYLLNQSAQGVENEVYVRLVTPLGSYWAEPALGSRLHELRRMKDLPRIAVLAKQYAEQALQPILDAHRARRINVAASLARRGWLRLDIDGEDMSGRNLSLIHEVRLA</sequence>
<name>A0A1A9RTJ0_EIKCO</name>
<evidence type="ECO:0000313" key="1">
    <source>
        <dbReference type="EMBL" id="OAM24918.1"/>
    </source>
</evidence>
<dbReference type="EMBL" id="LXSH01000007">
    <property type="protein sequence ID" value="OAM24918.1"/>
    <property type="molecule type" value="Genomic_DNA"/>
</dbReference>
<dbReference type="AlphaFoldDB" id="A0A1A9RTJ0"/>
<dbReference type="SUPFAM" id="SSF160719">
    <property type="entry name" value="gpW/gp25-like"/>
    <property type="match status" value="1"/>
</dbReference>
<evidence type="ECO:0008006" key="3">
    <source>
        <dbReference type="Google" id="ProtNLM"/>
    </source>
</evidence>
<reference evidence="2" key="1">
    <citation type="submission" date="2016-05" db="EMBL/GenBank/DDBJ databases">
        <title>Draft genome of Corynebacterium afermentans subsp. afermentans LCDC 88199T.</title>
        <authorList>
            <person name="Bernier A.-M."/>
            <person name="Bernard K."/>
        </authorList>
    </citation>
    <scope>NUCLEOTIDE SEQUENCE [LARGE SCALE GENOMIC DNA]</scope>
    <source>
        <strain evidence="2">NML120819</strain>
    </source>
</reference>
<dbReference type="Gene3D" id="3.10.450.40">
    <property type="match status" value="1"/>
</dbReference>
<protein>
    <recommendedName>
        <fullName evidence="3">Phage GP46 family protein</fullName>
    </recommendedName>
</protein>
<gene>
    <name evidence="1" type="ORF">A7P89_01390</name>
</gene>
<dbReference type="Pfam" id="PF07409">
    <property type="entry name" value="GP46"/>
    <property type="match status" value="1"/>
</dbReference>
<evidence type="ECO:0000313" key="2">
    <source>
        <dbReference type="Proteomes" id="UP000078103"/>
    </source>
</evidence>
<comment type="caution">
    <text evidence="1">The sequence shown here is derived from an EMBL/GenBank/DDBJ whole genome shotgun (WGS) entry which is preliminary data.</text>
</comment>
<dbReference type="InterPro" id="IPR010877">
    <property type="entry name" value="Phage_Mu_Gp46"/>
</dbReference>
<organism evidence="1 2">
    <name type="scientific">Eikenella corrodens</name>
    <dbReference type="NCBI Taxonomy" id="539"/>
    <lineage>
        <taxon>Bacteria</taxon>
        <taxon>Pseudomonadati</taxon>
        <taxon>Pseudomonadota</taxon>
        <taxon>Betaproteobacteria</taxon>
        <taxon>Neisseriales</taxon>
        <taxon>Neisseriaceae</taxon>
        <taxon>Eikenella</taxon>
    </lineage>
</organism>
<dbReference type="RefSeq" id="WP_064105065.1">
    <property type="nucleotide sequence ID" value="NZ_LXSH01000007.1"/>
</dbReference>
<dbReference type="Proteomes" id="UP000078103">
    <property type="component" value="Unassembled WGS sequence"/>
</dbReference>
<proteinExistence type="predicted"/>
<accession>A0A1A9RTJ0</accession>